<feature type="region of interest" description="Disordered" evidence="6">
    <location>
        <begin position="55"/>
        <end position="74"/>
    </location>
</feature>
<proteinExistence type="predicted"/>
<keyword evidence="1" id="KW-0678">Repressor</keyword>
<keyword evidence="7" id="KW-0472">Membrane</keyword>
<reference evidence="9 10" key="1">
    <citation type="submission" date="2019-03" db="EMBL/GenBank/DDBJ databases">
        <title>Draft genome sequences of novel Actinobacteria.</title>
        <authorList>
            <person name="Sahin N."/>
            <person name="Ay H."/>
            <person name="Saygin H."/>
        </authorList>
    </citation>
    <scope>NUCLEOTIDE SEQUENCE [LARGE SCALE GENOMIC DNA]</scope>
    <source>
        <strain evidence="9 10">H3C3</strain>
    </source>
</reference>
<dbReference type="PANTHER" id="PTHR30055">
    <property type="entry name" value="HTH-TYPE TRANSCRIPTIONAL REGULATOR RUTR"/>
    <property type="match status" value="1"/>
</dbReference>
<keyword evidence="10" id="KW-1185">Reference proteome</keyword>
<accession>A0A4R5C1K0</accession>
<keyword evidence="2" id="KW-0805">Transcription regulation</keyword>
<evidence type="ECO:0000256" key="3">
    <source>
        <dbReference type="ARBA" id="ARBA00023125"/>
    </source>
</evidence>
<dbReference type="GO" id="GO:0000976">
    <property type="term" value="F:transcription cis-regulatory region binding"/>
    <property type="evidence" value="ECO:0007669"/>
    <property type="project" value="TreeGrafter"/>
</dbReference>
<dbReference type="Pfam" id="PF13977">
    <property type="entry name" value="TetR_C_6"/>
    <property type="match status" value="1"/>
</dbReference>
<dbReference type="GO" id="GO:0003700">
    <property type="term" value="F:DNA-binding transcription factor activity"/>
    <property type="evidence" value="ECO:0007669"/>
    <property type="project" value="TreeGrafter"/>
</dbReference>
<comment type="caution">
    <text evidence="9">The sequence shown here is derived from an EMBL/GenBank/DDBJ whole genome shotgun (WGS) entry which is preliminary data.</text>
</comment>
<dbReference type="InterPro" id="IPR001647">
    <property type="entry name" value="HTH_TetR"/>
</dbReference>
<dbReference type="PRINTS" id="PR00455">
    <property type="entry name" value="HTHTETR"/>
</dbReference>
<evidence type="ECO:0000256" key="6">
    <source>
        <dbReference type="SAM" id="MobiDB-lite"/>
    </source>
</evidence>
<dbReference type="PANTHER" id="PTHR30055:SF146">
    <property type="entry name" value="HTH-TYPE TRANSCRIPTIONAL DUAL REGULATOR CECR"/>
    <property type="match status" value="1"/>
</dbReference>
<evidence type="ECO:0000256" key="7">
    <source>
        <dbReference type="SAM" id="Phobius"/>
    </source>
</evidence>
<dbReference type="EMBL" id="SMKU01000031">
    <property type="protein sequence ID" value="TDD93441.1"/>
    <property type="molecule type" value="Genomic_DNA"/>
</dbReference>
<name>A0A4R5C1K0_9ACTN</name>
<protein>
    <submittedName>
        <fullName evidence="9">TetR/AcrR family transcriptional regulator</fullName>
    </submittedName>
</protein>
<evidence type="ECO:0000256" key="2">
    <source>
        <dbReference type="ARBA" id="ARBA00023015"/>
    </source>
</evidence>
<dbReference type="SUPFAM" id="SSF46689">
    <property type="entry name" value="Homeodomain-like"/>
    <property type="match status" value="1"/>
</dbReference>
<dbReference type="PROSITE" id="PS50977">
    <property type="entry name" value="HTH_TETR_2"/>
    <property type="match status" value="1"/>
</dbReference>
<dbReference type="SUPFAM" id="SSF48498">
    <property type="entry name" value="Tetracyclin repressor-like, C-terminal domain"/>
    <property type="match status" value="1"/>
</dbReference>
<feature type="region of interest" description="Disordered" evidence="6">
    <location>
        <begin position="1"/>
        <end position="26"/>
    </location>
</feature>
<dbReference type="Proteomes" id="UP000294513">
    <property type="component" value="Unassembled WGS sequence"/>
</dbReference>
<keyword evidence="3 5" id="KW-0238">DNA-binding</keyword>
<keyword evidence="7" id="KW-0812">Transmembrane</keyword>
<evidence type="ECO:0000256" key="1">
    <source>
        <dbReference type="ARBA" id="ARBA00022491"/>
    </source>
</evidence>
<evidence type="ECO:0000313" key="9">
    <source>
        <dbReference type="EMBL" id="TDD93441.1"/>
    </source>
</evidence>
<gene>
    <name evidence="9" type="ORF">E1298_09470</name>
</gene>
<dbReference type="InterPro" id="IPR036271">
    <property type="entry name" value="Tet_transcr_reg_TetR-rel_C_sf"/>
</dbReference>
<dbReference type="AlphaFoldDB" id="A0A4R5C1K0"/>
<dbReference type="InterPro" id="IPR050109">
    <property type="entry name" value="HTH-type_TetR-like_transc_reg"/>
</dbReference>
<evidence type="ECO:0000313" key="10">
    <source>
        <dbReference type="Proteomes" id="UP000294513"/>
    </source>
</evidence>
<sequence>MTTSADASLPRPTRTGRGGSPLCHSPGAPPASPLIFITSIIIIFVMKIKCTRVGREMPDQQQRRPVGRPPKPGRRAEILDAATEVVAERGLETISLAELAKALGCSTYTLTYHFGTKEQLLAAIVAHVESALQTEIAELAADPGTSGADLLRRYWRGTREPAARSYMRLWLELLVLASRQPERFPGFQERASTGWRALAADILRQRTGSDALATLIVAAVTGLELDLMLDPTPAAADAALEQLITFIEDRGL</sequence>
<dbReference type="Pfam" id="PF00440">
    <property type="entry name" value="TetR_N"/>
    <property type="match status" value="1"/>
</dbReference>
<feature type="transmembrane region" description="Helical" evidence="7">
    <location>
        <begin position="31"/>
        <end position="48"/>
    </location>
</feature>
<keyword evidence="4" id="KW-0804">Transcription</keyword>
<evidence type="ECO:0000259" key="8">
    <source>
        <dbReference type="PROSITE" id="PS50977"/>
    </source>
</evidence>
<dbReference type="OrthoDB" id="5177743at2"/>
<evidence type="ECO:0000256" key="5">
    <source>
        <dbReference type="PROSITE-ProRule" id="PRU00335"/>
    </source>
</evidence>
<feature type="domain" description="HTH tetR-type" evidence="8">
    <location>
        <begin position="72"/>
        <end position="132"/>
    </location>
</feature>
<feature type="DNA-binding region" description="H-T-H motif" evidence="5">
    <location>
        <begin position="95"/>
        <end position="114"/>
    </location>
</feature>
<dbReference type="InterPro" id="IPR009057">
    <property type="entry name" value="Homeodomain-like_sf"/>
</dbReference>
<evidence type="ECO:0000256" key="4">
    <source>
        <dbReference type="ARBA" id="ARBA00023163"/>
    </source>
</evidence>
<dbReference type="Gene3D" id="1.10.357.10">
    <property type="entry name" value="Tetracycline Repressor, domain 2"/>
    <property type="match status" value="1"/>
</dbReference>
<dbReference type="InterPro" id="IPR039538">
    <property type="entry name" value="BetI_C"/>
</dbReference>
<organism evidence="9 10">
    <name type="scientific">Actinomadura rubrisoli</name>
    <dbReference type="NCBI Taxonomy" id="2530368"/>
    <lineage>
        <taxon>Bacteria</taxon>
        <taxon>Bacillati</taxon>
        <taxon>Actinomycetota</taxon>
        <taxon>Actinomycetes</taxon>
        <taxon>Streptosporangiales</taxon>
        <taxon>Thermomonosporaceae</taxon>
        <taxon>Actinomadura</taxon>
    </lineage>
</organism>
<keyword evidence="7" id="KW-1133">Transmembrane helix</keyword>